<feature type="transmembrane region" description="Helical" evidence="1">
    <location>
        <begin position="314"/>
        <end position="331"/>
    </location>
</feature>
<dbReference type="AlphaFoldDB" id="A0A9W7E0M7"/>
<accession>A0A9W7E0M7</accession>
<keyword evidence="1" id="KW-0472">Membrane</keyword>
<dbReference type="EMBL" id="BRXZ01001054">
    <property type="protein sequence ID" value="GMH60980.1"/>
    <property type="molecule type" value="Genomic_DNA"/>
</dbReference>
<reference evidence="2" key="1">
    <citation type="submission" date="2022-07" db="EMBL/GenBank/DDBJ databases">
        <title>Genome analysis of Parmales, a sister group of diatoms, reveals the evolutionary specialization of diatoms from phago-mixotrophs to photoautotrophs.</title>
        <authorList>
            <person name="Ban H."/>
            <person name="Sato S."/>
            <person name="Yoshikawa S."/>
            <person name="Kazumasa Y."/>
            <person name="Nakamura Y."/>
            <person name="Ichinomiya M."/>
            <person name="Saitoh K."/>
            <person name="Sato N."/>
            <person name="Blanc-Mathieu R."/>
            <person name="Endo H."/>
            <person name="Kuwata A."/>
            <person name="Ogata H."/>
        </authorList>
    </citation>
    <scope>NUCLEOTIDE SEQUENCE</scope>
</reference>
<protein>
    <recommendedName>
        <fullName evidence="4">Transmembrane protein</fullName>
    </recommendedName>
</protein>
<comment type="caution">
    <text evidence="2">The sequence shown here is derived from an EMBL/GenBank/DDBJ whole genome shotgun (WGS) entry which is preliminary data.</text>
</comment>
<keyword evidence="1" id="KW-0812">Transmembrane</keyword>
<dbReference type="GO" id="GO:0008233">
    <property type="term" value="F:peptidase activity"/>
    <property type="evidence" value="ECO:0007669"/>
    <property type="project" value="InterPro"/>
</dbReference>
<feature type="transmembrane region" description="Helical" evidence="1">
    <location>
        <begin position="363"/>
        <end position="385"/>
    </location>
</feature>
<feature type="transmembrane region" description="Helical" evidence="1">
    <location>
        <begin position="513"/>
        <end position="534"/>
    </location>
</feature>
<evidence type="ECO:0000256" key="1">
    <source>
        <dbReference type="SAM" id="Phobius"/>
    </source>
</evidence>
<feature type="transmembrane region" description="Helical" evidence="1">
    <location>
        <begin position="245"/>
        <end position="264"/>
    </location>
</feature>
<feature type="transmembrane region" description="Helical" evidence="1">
    <location>
        <begin position="276"/>
        <end position="294"/>
    </location>
</feature>
<dbReference type="OrthoDB" id="195828at2759"/>
<keyword evidence="3" id="KW-1185">Reference proteome</keyword>
<feature type="transmembrane region" description="Helical" evidence="1">
    <location>
        <begin position="397"/>
        <end position="421"/>
    </location>
</feature>
<feature type="transmembrane region" description="Helical" evidence="1">
    <location>
        <begin position="209"/>
        <end position="233"/>
    </location>
</feature>
<dbReference type="Pfam" id="PF13367">
    <property type="entry name" value="PrsW-protease"/>
    <property type="match status" value="1"/>
</dbReference>
<evidence type="ECO:0000313" key="2">
    <source>
        <dbReference type="EMBL" id="GMH60980.1"/>
    </source>
</evidence>
<keyword evidence="1" id="KW-1133">Transmembrane helix</keyword>
<feature type="transmembrane region" description="Helical" evidence="1">
    <location>
        <begin position="62"/>
        <end position="78"/>
    </location>
</feature>
<gene>
    <name evidence="2" type="ORF">TrRE_jg9395</name>
</gene>
<dbReference type="PANTHER" id="PTHR36844:SF1">
    <property type="entry name" value="PROTEASE PRSW"/>
    <property type="match status" value="1"/>
</dbReference>
<dbReference type="Proteomes" id="UP001165082">
    <property type="component" value="Unassembled WGS sequence"/>
</dbReference>
<organism evidence="2 3">
    <name type="scientific">Triparma retinervis</name>
    <dbReference type="NCBI Taxonomy" id="2557542"/>
    <lineage>
        <taxon>Eukaryota</taxon>
        <taxon>Sar</taxon>
        <taxon>Stramenopiles</taxon>
        <taxon>Ochrophyta</taxon>
        <taxon>Bolidophyceae</taxon>
        <taxon>Parmales</taxon>
        <taxon>Triparmaceae</taxon>
        <taxon>Triparma</taxon>
    </lineage>
</organism>
<evidence type="ECO:0000313" key="3">
    <source>
        <dbReference type="Proteomes" id="UP001165082"/>
    </source>
</evidence>
<evidence type="ECO:0008006" key="4">
    <source>
        <dbReference type="Google" id="ProtNLM"/>
    </source>
</evidence>
<dbReference type="InterPro" id="IPR026898">
    <property type="entry name" value="PrsW"/>
</dbReference>
<sequence>MGSVHDLESVMCALICPVLLEGRTHALIAGREQGRKLIIFNSLLILTSLLLFISPIPFIPRLVTQILSLLTLLLYCWMRRIRRRAILEAWDEKSPTTHNYTPLPILRTLHEYLTHNLLSPLVPRDDAVLNTEGGSTAVEQPERERKRGMCKICFFNPFGACALAQESRHVEDKTSTPTQNHLLDFFTHEPLSRFQKRHWFVRRNNYRSLIYHLSALSQCSRVLIMVLGLTVVASVLANKGRRMKAVLACFVLMQPVAMIWAIQWRTRRFDVSLDSVVKLFMTGFFISSPISLISETTLHSYLNYIFTHFEEGPMTHLVAMFLFSFLVASLVEETTKYYGVVMTRLPVPFPENEIHKISKRRRAAACTTYFTCLALGFSTAENLLLTVTRHADDSAKLVTLCMRFVMPIHVLTSAIMSVFVVQEDIEKPDFVGLHNGGQGRGERREGEDEEENITFCSHIKGTWRKIRPSFLLHGTFDFVLFGLGYFIDGRKPHSDVELVEESEGAQLSPFDNLSIVVGFCSGVVIMCMGLFYYVSIASQQDRRLKQEEFPLLGRLGDERGRGDSIDEDILEMTERAV</sequence>
<proteinExistence type="predicted"/>
<feature type="transmembrane region" description="Helical" evidence="1">
    <location>
        <begin position="470"/>
        <end position="487"/>
    </location>
</feature>
<name>A0A9W7E0M7_9STRA</name>
<feature type="transmembrane region" description="Helical" evidence="1">
    <location>
        <begin position="37"/>
        <end position="56"/>
    </location>
</feature>
<dbReference type="PANTHER" id="PTHR36844">
    <property type="entry name" value="PROTEASE PRSW"/>
    <property type="match status" value="1"/>
</dbReference>